<dbReference type="EMBL" id="FNXF01000005">
    <property type="protein sequence ID" value="SEH83871.1"/>
    <property type="molecule type" value="Genomic_DNA"/>
</dbReference>
<dbReference type="Pfam" id="PF00990">
    <property type="entry name" value="GGDEF"/>
    <property type="match status" value="1"/>
</dbReference>
<evidence type="ECO:0000313" key="7">
    <source>
        <dbReference type="EMBL" id="SEH83871.1"/>
    </source>
</evidence>
<dbReference type="AlphaFoldDB" id="A0A1H6LF24"/>
<feature type="signal peptide" evidence="5">
    <location>
        <begin position="1"/>
        <end position="37"/>
    </location>
</feature>
<dbReference type="GO" id="GO:0052621">
    <property type="term" value="F:diguanylate cyclase activity"/>
    <property type="evidence" value="ECO:0007669"/>
    <property type="project" value="UniProtKB-EC"/>
</dbReference>
<dbReference type="Pfam" id="PF07495">
    <property type="entry name" value="Y_Y_Y"/>
    <property type="match status" value="1"/>
</dbReference>
<evidence type="ECO:0000256" key="4">
    <source>
        <dbReference type="SAM" id="Phobius"/>
    </source>
</evidence>
<organism evidence="7 8">
    <name type="scientific">Rheinheimera pacifica</name>
    <dbReference type="NCBI Taxonomy" id="173990"/>
    <lineage>
        <taxon>Bacteria</taxon>
        <taxon>Pseudomonadati</taxon>
        <taxon>Pseudomonadota</taxon>
        <taxon>Gammaproteobacteria</taxon>
        <taxon>Chromatiales</taxon>
        <taxon>Chromatiaceae</taxon>
        <taxon>Rheinheimera</taxon>
    </lineage>
</organism>
<protein>
    <recommendedName>
        <fullName evidence="2">diguanylate cyclase</fullName>
        <ecNumber evidence="2">2.7.7.65</ecNumber>
    </recommendedName>
</protein>
<dbReference type="Gene3D" id="2.60.40.10">
    <property type="entry name" value="Immunoglobulins"/>
    <property type="match status" value="1"/>
</dbReference>
<evidence type="ECO:0000256" key="2">
    <source>
        <dbReference type="ARBA" id="ARBA00012528"/>
    </source>
</evidence>
<dbReference type="Gene3D" id="3.30.70.270">
    <property type="match status" value="1"/>
</dbReference>
<evidence type="ECO:0000256" key="3">
    <source>
        <dbReference type="ARBA" id="ARBA00034247"/>
    </source>
</evidence>
<keyword evidence="5" id="KW-0732">Signal</keyword>
<dbReference type="Pfam" id="PF07494">
    <property type="entry name" value="Reg_prop"/>
    <property type="match status" value="3"/>
</dbReference>
<reference evidence="8" key="1">
    <citation type="submission" date="2016-10" db="EMBL/GenBank/DDBJ databases">
        <authorList>
            <person name="Varghese N."/>
            <person name="Submissions S."/>
        </authorList>
    </citation>
    <scope>NUCLEOTIDE SEQUENCE [LARGE SCALE GENOMIC DNA]</scope>
    <source>
        <strain evidence="8">DSM 17616</strain>
    </source>
</reference>
<feature type="transmembrane region" description="Helical" evidence="4">
    <location>
        <begin position="763"/>
        <end position="782"/>
    </location>
</feature>
<feature type="domain" description="GGDEF" evidence="6">
    <location>
        <begin position="867"/>
        <end position="998"/>
    </location>
</feature>
<dbReference type="FunFam" id="3.30.70.270:FF:000001">
    <property type="entry name" value="Diguanylate cyclase domain protein"/>
    <property type="match status" value="1"/>
</dbReference>
<dbReference type="RefSeq" id="WP_245728299.1">
    <property type="nucleotide sequence ID" value="NZ_FNXF01000005.1"/>
</dbReference>
<dbReference type="EC" id="2.7.7.65" evidence="2"/>
<dbReference type="NCBIfam" id="TIGR00254">
    <property type="entry name" value="GGDEF"/>
    <property type="match status" value="1"/>
</dbReference>
<dbReference type="PANTHER" id="PTHR45138:SF9">
    <property type="entry name" value="DIGUANYLATE CYCLASE DGCM-RELATED"/>
    <property type="match status" value="1"/>
</dbReference>
<dbReference type="SUPFAM" id="SSF55073">
    <property type="entry name" value="Nucleotide cyclase"/>
    <property type="match status" value="1"/>
</dbReference>
<dbReference type="InterPro" id="IPR015943">
    <property type="entry name" value="WD40/YVTN_repeat-like_dom_sf"/>
</dbReference>
<sequence length="998" mass="109573">MSEVLSWRCAARHSLMRHSWLTLLVLLCSSTNFFASASASPAKLSNYFQESWTTRDGLPHNTINDISQSEDGYLWIATWEGVARFNGREFSIFGRGGLTGLPDSGIRVLNKDNDGNVLIAGSRGGFSLHSVNGWRSWAPFNVLLNAVVQDQQGAFWLASEGQGVFRQAPDGSRQQYTQADGLPSGVVHSLLVDSSGRLWIGSGRGLAWLDTTQPQPQIVVVEDMPAAPVFVLAQYNDKVLAGTERGLFSWQNGQSALLDDALADLPVSSLLLSNEQIWIGTTDRGLLRYSELGLEQLTIAGGLPNNRILSLYLDREQSIWVGTNGGLFRLRDAPFVTYTAELGLAGDYVRSVMAHSDGSVWIGSSQGVSRLAGRQLKTLDLSAASRGQSVLSLTEAADGSVWIGTYTDGVLLWQNGKIARRLDRQSGLLANEVRAVVPAKDGALWVGTAQGLNYVSADGIKSFTTAEGLPAPFIMALYLHTDGRLFIGTGAGVAIMQPDGSIVPVELSNLDGAEYAFGFAPDTAADAIWMTTDRGLVHYSLSSGELTMLGRNVGLPFDKLFQVVIDRQQNLWVSSNRGILRLEREHIAAVLNGKRDHLDYELFGEGDGMQSAQANGGSMPAATLARDGAVWFATSKGASMVQPQVLKRFAANIPPIVIESLKVNGTERQLTSSIQLAAGVNRLEFAFAGLGFVMPQRIQYRTRLQGFDSDWVERGSQNVAEYTNLPPGEYRFLVSAAYPQGGWSEHEASLSFTIFPYIWQRPGFWLAIVGLVTLLGLVMLRWRLNALRRREQLLRWQVAEKTVELQQQADHLKAVDQERSALLVQLKRQAEEFEQQARCDALTGLANRRAFDEALARECARSRRNNLPLCLVLLDIDHFKQVNDSYSHSIGDEILKLVAAEISSHCRTDDTVARWGGEEFAILLPNTTIKVAQDICERMRQAIMQIDCAVFASGLRITVSMGIAEFAGEAHYDKLLSRSDSALYRAKQNGRNRIDIAV</sequence>
<dbReference type="SMART" id="SM00267">
    <property type="entry name" value="GGDEF"/>
    <property type="match status" value="1"/>
</dbReference>
<dbReference type="InterPro" id="IPR043128">
    <property type="entry name" value="Rev_trsase/Diguanyl_cyclase"/>
</dbReference>
<dbReference type="InterPro" id="IPR013783">
    <property type="entry name" value="Ig-like_fold"/>
</dbReference>
<dbReference type="InterPro" id="IPR011123">
    <property type="entry name" value="Y_Y_Y"/>
</dbReference>
<dbReference type="CDD" id="cd01949">
    <property type="entry name" value="GGDEF"/>
    <property type="match status" value="1"/>
</dbReference>
<dbReference type="Gene3D" id="2.130.10.10">
    <property type="entry name" value="YVTN repeat-like/Quinoprotein amine dehydrogenase"/>
    <property type="match status" value="4"/>
</dbReference>
<name>A0A1H6LF24_9GAMM</name>
<evidence type="ECO:0000259" key="6">
    <source>
        <dbReference type="PROSITE" id="PS50887"/>
    </source>
</evidence>
<dbReference type="SUPFAM" id="SSF101898">
    <property type="entry name" value="NHL repeat"/>
    <property type="match status" value="1"/>
</dbReference>
<dbReference type="GO" id="GO:0005886">
    <property type="term" value="C:plasma membrane"/>
    <property type="evidence" value="ECO:0007669"/>
    <property type="project" value="TreeGrafter"/>
</dbReference>
<comment type="catalytic activity">
    <reaction evidence="3">
        <text>2 GTP = 3',3'-c-di-GMP + 2 diphosphate</text>
        <dbReference type="Rhea" id="RHEA:24898"/>
        <dbReference type="ChEBI" id="CHEBI:33019"/>
        <dbReference type="ChEBI" id="CHEBI:37565"/>
        <dbReference type="ChEBI" id="CHEBI:58805"/>
        <dbReference type="EC" id="2.7.7.65"/>
    </reaction>
</comment>
<dbReference type="InterPro" id="IPR029787">
    <property type="entry name" value="Nucleotide_cyclase"/>
</dbReference>
<dbReference type="PANTHER" id="PTHR45138">
    <property type="entry name" value="REGULATORY COMPONENTS OF SENSORY TRANSDUCTION SYSTEM"/>
    <property type="match status" value="1"/>
</dbReference>
<evidence type="ECO:0000256" key="1">
    <source>
        <dbReference type="ARBA" id="ARBA00001946"/>
    </source>
</evidence>
<accession>A0A1H6LF24</accession>
<keyword evidence="4" id="KW-1133">Transmembrane helix</keyword>
<dbReference type="InterPro" id="IPR011110">
    <property type="entry name" value="Reg_prop"/>
</dbReference>
<dbReference type="InterPro" id="IPR050469">
    <property type="entry name" value="Diguanylate_Cyclase"/>
</dbReference>
<keyword evidence="4" id="KW-0812">Transmembrane</keyword>
<proteinExistence type="predicted"/>
<dbReference type="SUPFAM" id="SSF63829">
    <property type="entry name" value="Calcium-dependent phosphotriesterase"/>
    <property type="match status" value="2"/>
</dbReference>
<gene>
    <name evidence="7" type="ORF">SAMN05660691_01696</name>
</gene>
<keyword evidence="4" id="KW-0472">Membrane</keyword>
<evidence type="ECO:0000313" key="8">
    <source>
        <dbReference type="Proteomes" id="UP000199371"/>
    </source>
</evidence>
<feature type="chain" id="PRO_5011633894" description="diguanylate cyclase" evidence="5">
    <location>
        <begin position="38"/>
        <end position="998"/>
    </location>
</feature>
<dbReference type="PROSITE" id="PS50887">
    <property type="entry name" value="GGDEF"/>
    <property type="match status" value="1"/>
</dbReference>
<dbReference type="STRING" id="173990.SAMN05660691_01696"/>
<keyword evidence="8" id="KW-1185">Reference proteome</keyword>
<comment type="cofactor">
    <cofactor evidence="1">
        <name>Mg(2+)</name>
        <dbReference type="ChEBI" id="CHEBI:18420"/>
    </cofactor>
</comment>
<dbReference type="InterPro" id="IPR000160">
    <property type="entry name" value="GGDEF_dom"/>
</dbReference>
<dbReference type="GO" id="GO:1902201">
    <property type="term" value="P:negative regulation of bacterial-type flagellum-dependent cell motility"/>
    <property type="evidence" value="ECO:0007669"/>
    <property type="project" value="TreeGrafter"/>
</dbReference>
<dbReference type="Proteomes" id="UP000199371">
    <property type="component" value="Unassembled WGS sequence"/>
</dbReference>
<dbReference type="GO" id="GO:0043709">
    <property type="term" value="P:cell adhesion involved in single-species biofilm formation"/>
    <property type="evidence" value="ECO:0007669"/>
    <property type="project" value="TreeGrafter"/>
</dbReference>
<evidence type="ECO:0000256" key="5">
    <source>
        <dbReference type="SAM" id="SignalP"/>
    </source>
</evidence>